<dbReference type="Pfam" id="PF00020">
    <property type="entry name" value="TNFR_c6"/>
    <property type="match status" value="2"/>
</dbReference>
<sequence length="273" mass="30517">MGEPEKCPRGSFMRSKPTGCEKCPQNTFIDEENNMTKCRDCRECSSYSNLETEQECRPDRNTLCKCKPGYYCEHPSDASNSNYTRIRDTVCKACPEGTYSDVQDDSSSCKNHTSCDDLGRFLRVPGTVESDVTCGDFKCTSGSWIAPASLWTGFVVTVLLVFLVCIFCRKKRPFGRTGYSLSPVSPVLPPDILKYPPQSDVEKCAGLTRLTLKDNYTLMDSSIQCDGHELVMPVSQKHIQSAARNGHADSIMQLSYCQSEPQESEWNDELPDS</sequence>
<keyword evidence="1" id="KW-1015">Disulfide bond</keyword>
<evidence type="ECO:0000256" key="1">
    <source>
        <dbReference type="PROSITE-ProRule" id="PRU00206"/>
    </source>
</evidence>
<feature type="repeat" description="TNFR-Cys" evidence="1">
    <location>
        <begin position="22"/>
        <end position="64"/>
    </location>
</feature>
<dbReference type="Gene3D" id="2.10.50.10">
    <property type="entry name" value="Tumor Necrosis Factor Receptor, subunit A, domain 2"/>
    <property type="match status" value="2"/>
</dbReference>
<accession>A0A553MTG1</accession>
<comment type="caution">
    <text evidence="4">The sequence shown here is derived from an EMBL/GenBank/DDBJ whole genome shotgun (WGS) entry which is preliminary data.</text>
</comment>
<keyword evidence="2" id="KW-0472">Membrane</keyword>
<name>A0A553MTG1_9TELE</name>
<keyword evidence="2" id="KW-1133">Transmembrane helix</keyword>
<dbReference type="PANTHER" id="PTHR46875">
    <property type="entry name" value="TUMOR NECROSIS FACTOR RECEPTOR SUPERFAMILY MEMBER 5"/>
    <property type="match status" value="1"/>
</dbReference>
<dbReference type="GO" id="GO:0009897">
    <property type="term" value="C:external side of plasma membrane"/>
    <property type="evidence" value="ECO:0007669"/>
    <property type="project" value="TreeGrafter"/>
</dbReference>
<dbReference type="EMBL" id="SRMA01027283">
    <property type="protein sequence ID" value="TRY56470.1"/>
    <property type="molecule type" value="Genomic_DNA"/>
</dbReference>
<feature type="transmembrane region" description="Helical" evidence="2">
    <location>
        <begin position="144"/>
        <end position="168"/>
    </location>
</feature>
<keyword evidence="5" id="KW-1185">Reference proteome</keyword>
<dbReference type="SMART" id="SM00208">
    <property type="entry name" value="TNFR"/>
    <property type="match status" value="2"/>
</dbReference>
<dbReference type="InterPro" id="IPR052135">
    <property type="entry name" value="TNFRSF5"/>
</dbReference>
<dbReference type="PROSITE" id="PS00652">
    <property type="entry name" value="TNFR_NGFR_1"/>
    <property type="match status" value="1"/>
</dbReference>
<evidence type="ECO:0000259" key="3">
    <source>
        <dbReference type="PROSITE" id="PS50050"/>
    </source>
</evidence>
<dbReference type="PANTHER" id="PTHR46875:SF2">
    <property type="entry name" value="TUMOR NECROSIS FACTOR RECEPTOR SUPERFAMILY MEMBER 5-LIKE ISOFORM X1"/>
    <property type="match status" value="1"/>
</dbReference>
<dbReference type="OrthoDB" id="9950067at2759"/>
<dbReference type="GO" id="GO:0002768">
    <property type="term" value="P:immune response-regulating cell surface receptor signaling pathway"/>
    <property type="evidence" value="ECO:0007669"/>
    <property type="project" value="TreeGrafter"/>
</dbReference>
<gene>
    <name evidence="4" type="ORF">DNTS_008707</name>
</gene>
<dbReference type="GO" id="GO:0035631">
    <property type="term" value="C:CD40 receptor complex"/>
    <property type="evidence" value="ECO:0007669"/>
    <property type="project" value="TreeGrafter"/>
</dbReference>
<keyword evidence="2" id="KW-0812">Transmembrane</keyword>
<dbReference type="AlphaFoldDB" id="A0A553MTG1"/>
<proteinExistence type="predicted"/>
<dbReference type="InterPro" id="IPR001368">
    <property type="entry name" value="TNFR/NGFR_Cys_rich_reg"/>
</dbReference>
<feature type="domain" description="TNFR-Cys" evidence="3">
    <location>
        <begin position="22"/>
        <end position="64"/>
    </location>
</feature>
<dbReference type="PROSITE" id="PS50050">
    <property type="entry name" value="TNFR_NGFR_2"/>
    <property type="match status" value="1"/>
</dbReference>
<evidence type="ECO:0000313" key="4">
    <source>
        <dbReference type="EMBL" id="TRY56470.1"/>
    </source>
</evidence>
<comment type="caution">
    <text evidence="1">Lacks conserved residue(s) required for the propagation of feature annotation.</text>
</comment>
<protein>
    <recommendedName>
        <fullName evidence="3">TNFR-Cys domain-containing protein</fullName>
    </recommendedName>
</protein>
<evidence type="ECO:0000256" key="2">
    <source>
        <dbReference type="SAM" id="Phobius"/>
    </source>
</evidence>
<evidence type="ECO:0000313" key="5">
    <source>
        <dbReference type="Proteomes" id="UP000316079"/>
    </source>
</evidence>
<organism evidence="4 5">
    <name type="scientific">Danionella cerebrum</name>
    <dbReference type="NCBI Taxonomy" id="2873325"/>
    <lineage>
        <taxon>Eukaryota</taxon>
        <taxon>Metazoa</taxon>
        <taxon>Chordata</taxon>
        <taxon>Craniata</taxon>
        <taxon>Vertebrata</taxon>
        <taxon>Euteleostomi</taxon>
        <taxon>Actinopterygii</taxon>
        <taxon>Neopterygii</taxon>
        <taxon>Teleostei</taxon>
        <taxon>Ostariophysi</taxon>
        <taxon>Cypriniformes</taxon>
        <taxon>Danionidae</taxon>
        <taxon>Danioninae</taxon>
        <taxon>Danionella</taxon>
    </lineage>
</organism>
<dbReference type="Proteomes" id="UP000316079">
    <property type="component" value="Unassembled WGS sequence"/>
</dbReference>
<reference evidence="4 5" key="1">
    <citation type="journal article" date="2019" name="Sci. Data">
        <title>Hybrid genome assembly and annotation of Danionella translucida.</title>
        <authorList>
            <person name="Kadobianskyi M."/>
            <person name="Schulze L."/>
            <person name="Schuelke M."/>
            <person name="Judkewitz B."/>
        </authorList>
    </citation>
    <scope>NUCLEOTIDE SEQUENCE [LARGE SCALE GENOMIC DNA]</scope>
    <source>
        <strain evidence="4 5">Bolton</strain>
    </source>
</reference>
<feature type="disulfide bond" evidence="1">
    <location>
        <begin position="23"/>
        <end position="38"/>
    </location>
</feature>
<dbReference type="STRING" id="623744.A0A553MTG1"/>
<dbReference type="SUPFAM" id="SSF57586">
    <property type="entry name" value="TNF receptor-like"/>
    <property type="match status" value="2"/>
</dbReference>